<dbReference type="Gene3D" id="3.30.160.60">
    <property type="entry name" value="Classic Zinc Finger"/>
    <property type="match status" value="2"/>
</dbReference>
<reference evidence="2" key="3">
    <citation type="submission" date="2020-06" db="EMBL/GenBank/DDBJ databases">
        <title>Helianthus annuus Genome sequencing and assembly Release 2.</title>
        <authorList>
            <person name="Gouzy J."/>
            <person name="Langlade N."/>
            <person name="Munos S."/>
        </authorList>
    </citation>
    <scope>NUCLEOTIDE SEQUENCE</scope>
    <source>
        <tissue evidence="2">Leaves</tissue>
    </source>
</reference>
<dbReference type="InterPro" id="IPR013087">
    <property type="entry name" value="Znf_C2H2_type"/>
</dbReference>
<evidence type="ECO:0000313" key="2">
    <source>
        <dbReference type="EMBL" id="KAF5788151.1"/>
    </source>
</evidence>
<dbReference type="SMART" id="SM00451">
    <property type="entry name" value="ZnF_U1"/>
    <property type="match status" value="2"/>
</dbReference>
<feature type="domain" description="U1-type" evidence="1">
    <location>
        <begin position="251"/>
        <end position="285"/>
    </location>
</feature>
<dbReference type="OrthoDB" id="10009287at2759"/>
<evidence type="ECO:0000259" key="1">
    <source>
        <dbReference type="SMART" id="SM00451"/>
    </source>
</evidence>
<name>A0A251TS02_HELAN</name>
<evidence type="ECO:0000313" key="3">
    <source>
        <dbReference type="EMBL" id="OTG12801.1"/>
    </source>
</evidence>
<dbReference type="Pfam" id="PF12874">
    <property type="entry name" value="zf-met"/>
    <property type="match status" value="2"/>
</dbReference>
<dbReference type="AlphaFoldDB" id="A0A251TS02"/>
<protein>
    <submittedName>
        <fullName evidence="2">Deoxyribodipyrimidine photo-lyase transcription factor C2H2 family</fullName>
        <ecNumber evidence="2">4.1.99.3</ecNumber>
    </submittedName>
    <submittedName>
        <fullName evidence="3">Putative zinc finger, U1-type</fullName>
    </submittedName>
</protein>
<proteinExistence type="predicted"/>
<dbReference type="EC" id="4.1.99.3" evidence="2"/>
<feature type="domain" description="U1-type" evidence="1">
    <location>
        <begin position="153"/>
        <end position="187"/>
    </location>
</feature>
<keyword evidence="4" id="KW-1185">Reference proteome</keyword>
<dbReference type="Proteomes" id="UP000215914">
    <property type="component" value="Chromosome 10"/>
</dbReference>
<keyword evidence="2" id="KW-0456">Lyase</keyword>
<dbReference type="InParanoid" id="A0A251TS02"/>
<dbReference type="FunCoup" id="A0A251TS02">
    <property type="interactions" value="5"/>
</dbReference>
<evidence type="ECO:0000313" key="4">
    <source>
        <dbReference type="Proteomes" id="UP000215914"/>
    </source>
</evidence>
<accession>A0A251TS02</accession>
<dbReference type="SUPFAM" id="SSF57667">
    <property type="entry name" value="beta-beta-alpha zinc fingers"/>
    <property type="match status" value="2"/>
</dbReference>
<dbReference type="InterPro" id="IPR003604">
    <property type="entry name" value="Matrin/U1-like-C_Znf_C2H2"/>
</dbReference>
<sequence>MEFNFLGIDKQKQYNYMFPTSSSSNYTYISDQPMIHGGRSVVPVGFPSSLMVGQPLRSYRQFEPEMWLHGERFLPYDATVSMPLEERYYGGEGYDHRREITGFEAAQFQRLRQLPTMLGNKTGATMSGSKRKAPLPSSPTVAGSSGLCSKKVTEEWRCAVCDISATCERALHDHLQGKKHLAKIESLKCNNTSAADIGLGVKKQAFEIKSLKSNKSCGEIGLGIKKVCVKNQTSEVKSVSTDVKKVKMKKKFKFWCKTCKIGAYDEVVMKDHKKGKKHVKNRRMIIKARAQKRSSERKGI</sequence>
<dbReference type="GO" id="GO:0008270">
    <property type="term" value="F:zinc ion binding"/>
    <property type="evidence" value="ECO:0007669"/>
    <property type="project" value="InterPro"/>
</dbReference>
<dbReference type="EMBL" id="MNCJ02000325">
    <property type="protein sequence ID" value="KAF5788151.1"/>
    <property type="molecule type" value="Genomic_DNA"/>
</dbReference>
<dbReference type="GO" id="GO:0003904">
    <property type="term" value="F:deoxyribodipyrimidine photo-lyase activity"/>
    <property type="evidence" value="ECO:0007669"/>
    <property type="project" value="UniProtKB-EC"/>
</dbReference>
<dbReference type="Gramene" id="mRNA:HanXRQr2_Chr10g0460791">
    <property type="protein sequence ID" value="mRNA:HanXRQr2_Chr10g0460791"/>
    <property type="gene ID" value="HanXRQr2_Chr10g0460791"/>
</dbReference>
<dbReference type="PANTHER" id="PTHR47487:SF8">
    <property type="entry name" value="OS08G0270900 PROTEIN"/>
    <property type="match status" value="1"/>
</dbReference>
<organism evidence="3 4">
    <name type="scientific">Helianthus annuus</name>
    <name type="common">Common sunflower</name>
    <dbReference type="NCBI Taxonomy" id="4232"/>
    <lineage>
        <taxon>Eukaryota</taxon>
        <taxon>Viridiplantae</taxon>
        <taxon>Streptophyta</taxon>
        <taxon>Embryophyta</taxon>
        <taxon>Tracheophyta</taxon>
        <taxon>Spermatophyta</taxon>
        <taxon>Magnoliopsida</taxon>
        <taxon>eudicotyledons</taxon>
        <taxon>Gunneridae</taxon>
        <taxon>Pentapetalae</taxon>
        <taxon>asterids</taxon>
        <taxon>campanulids</taxon>
        <taxon>Asterales</taxon>
        <taxon>Asteraceae</taxon>
        <taxon>Asteroideae</taxon>
        <taxon>Heliantheae alliance</taxon>
        <taxon>Heliantheae</taxon>
        <taxon>Helianthus</taxon>
    </lineage>
</organism>
<dbReference type="EMBL" id="CM007899">
    <property type="protein sequence ID" value="OTG12801.1"/>
    <property type="molecule type" value="Genomic_DNA"/>
</dbReference>
<dbReference type="InterPro" id="IPR036236">
    <property type="entry name" value="Znf_C2H2_sf"/>
</dbReference>
<reference evidence="3" key="2">
    <citation type="submission" date="2017-02" db="EMBL/GenBank/DDBJ databases">
        <title>Sunflower complete genome.</title>
        <authorList>
            <person name="Langlade N."/>
            <person name="Munos S."/>
        </authorList>
    </citation>
    <scope>NUCLEOTIDE SEQUENCE [LARGE SCALE GENOMIC DNA]</scope>
    <source>
        <tissue evidence="3">Leaves</tissue>
    </source>
</reference>
<reference evidence="2 4" key="1">
    <citation type="journal article" date="2017" name="Nature">
        <title>The sunflower genome provides insights into oil metabolism, flowering and Asterid evolution.</title>
        <authorList>
            <person name="Badouin H."/>
            <person name="Gouzy J."/>
            <person name="Grassa C.J."/>
            <person name="Murat F."/>
            <person name="Staton S.E."/>
            <person name="Cottret L."/>
            <person name="Lelandais-Briere C."/>
            <person name="Owens G.L."/>
            <person name="Carrere S."/>
            <person name="Mayjonade B."/>
            <person name="Legrand L."/>
            <person name="Gill N."/>
            <person name="Kane N.C."/>
            <person name="Bowers J.E."/>
            <person name="Hubner S."/>
            <person name="Bellec A."/>
            <person name="Berard A."/>
            <person name="Berges H."/>
            <person name="Blanchet N."/>
            <person name="Boniface M.C."/>
            <person name="Brunel D."/>
            <person name="Catrice O."/>
            <person name="Chaidir N."/>
            <person name="Claudel C."/>
            <person name="Donnadieu C."/>
            <person name="Faraut T."/>
            <person name="Fievet G."/>
            <person name="Helmstetter N."/>
            <person name="King M."/>
            <person name="Knapp S.J."/>
            <person name="Lai Z."/>
            <person name="Le Paslier M.C."/>
            <person name="Lippi Y."/>
            <person name="Lorenzon L."/>
            <person name="Mandel J.R."/>
            <person name="Marage G."/>
            <person name="Marchand G."/>
            <person name="Marquand E."/>
            <person name="Bret-Mestries E."/>
            <person name="Morien E."/>
            <person name="Nambeesan S."/>
            <person name="Nguyen T."/>
            <person name="Pegot-Espagnet P."/>
            <person name="Pouilly N."/>
            <person name="Raftis F."/>
            <person name="Sallet E."/>
            <person name="Schiex T."/>
            <person name="Thomas J."/>
            <person name="Vandecasteele C."/>
            <person name="Vares D."/>
            <person name="Vear F."/>
            <person name="Vautrin S."/>
            <person name="Crespi M."/>
            <person name="Mangin B."/>
            <person name="Burke J.M."/>
            <person name="Salse J."/>
            <person name="Munos S."/>
            <person name="Vincourt P."/>
            <person name="Rieseberg L.H."/>
            <person name="Langlade N.B."/>
        </authorList>
    </citation>
    <scope>NUCLEOTIDE SEQUENCE [LARGE SCALE GENOMIC DNA]</scope>
    <source>
        <strain evidence="4">cv. SF193</strain>
        <tissue evidence="2">Leaves</tissue>
    </source>
</reference>
<dbReference type="GO" id="GO:0003676">
    <property type="term" value="F:nucleic acid binding"/>
    <property type="evidence" value="ECO:0007669"/>
    <property type="project" value="InterPro"/>
</dbReference>
<dbReference type="PANTHER" id="PTHR47487">
    <property type="entry name" value="OS06G0651300 PROTEIN-RELATED"/>
    <property type="match status" value="1"/>
</dbReference>
<gene>
    <name evidence="3" type="ORF">HannXRQ_Chr10g0313661</name>
    <name evidence="2" type="ORF">HanXRQr2_Chr10g0460791</name>
</gene>